<evidence type="ECO:0000256" key="1">
    <source>
        <dbReference type="ARBA" id="ARBA00022490"/>
    </source>
</evidence>
<dbReference type="HAMAP" id="MF_01152">
    <property type="entry name" value="DnaJ"/>
    <property type="match status" value="1"/>
</dbReference>
<gene>
    <name evidence="11 16" type="primary">dnaJ</name>
    <name evidence="16" type="ORF">H9L09_02435</name>
</gene>
<dbReference type="PANTHER" id="PTHR43096:SF48">
    <property type="entry name" value="CHAPERONE PROTEIN DNAJ"/>
    <property type="match status" value="1"/>
</dbReference>
<keyword evidence="3 11" id="KW-0479">Metal-binding</keyword>
<evidence type="ECO:0000256" key="2">
    <source>
        <dbReference type="ARBA" id="ARBA00022705"/>
    </source>
</evidence>
<evidence type="ECO:0000256" key="11">
    <source>
        <dbReference type="HAMAP-Rule" id="MF_01152"/>
    </source>
</evidence>
<feature type="binding site" evidence="11">
    <location>
        <position position="150"/>
    </location>
    <ligand>
        <name>Zn(2+)</name>
        <dbReference type="ChEBI" id="CHEBI:29105"/>
        <label>1</label>
    </ligand>
</feature>
<dbReference type="KEGG" id="nmes:H9L09_02435"/>
<dbReference type="InterPro" id="IPR036410">
    <property type="entry name" value="HSP_DnaJ_Cys-rich_dom_sf"/>
</dbReference>
<dbReference type="Pfam" id="PF00684">
    <property type="entry name" value="DnaJ_CXXCXGXG"/>
    <property type="match status" value="1"/>
</dbReference>
<reference evidence="16 17" key="1">
    <citation type="submission" date="2020-08" db="EMBL/GenBank/DDBJ databases">
        <title>Genome sequence of Nocardioides mesophilus KACC 16243T.</title>
        <authorList>
            <person name="Hyun D.-W."/>
            <person name="Bae J.-W."/>
        </authorList>
    </citation>
    <scope>NUCLEOTIDE SEQUENCE [LARGE SCALE GENOMIC DNA]</scope>
    <source>
        <strain evidence="16 17">KACC 16243</strain>
    </source>
</reference>
<protein>
    <recommendedName>
        <fullName evidence="10 11">Chaperone protein DnaJ</fullName>
    </recommendedName>
</protein>
<dbReference type="InterPro" id="IPR001305">
    <property type="entry name" value="HSP_DnaJ_Cys-rich_dom"/>
</dbReference>
<dbReference type="NCBIfam" id="NF010871">
    <property type="entry name" value="PRK14278.1"/>
    <property type="match status" value="1"/>
</dbReference>
<keyword evidence="6 11" id="KW-0862">Zinc</keyword>
<feature type="binding site" evidence="11">
    <location>
        <position position="204"/>
    </location>
    <ligand>
        <name>Zn(2+)</name>
        <dbReference type="ChEBI" id="CHEBI:29105"/>
        <label>1</label>
    </ligand>
</feature>
<feature type="binding site" evidence="11">
    <location>
        <position position="147"/>
    </location>
    <ligand>
        <name>Zn(2+)</name>
        <dbReference type="ChEBI" id="CHEBI:29105"/>
        <label>1</label>
    </ligand>
</feature>
<feature type="binding site" evidence="11">
    <location>
        <position position="193"/>
    </location>
    <ligand>
        <name>Zn(2+)</name>
        <dbReference type="ChEBI" id="CHEBI:29105"/>
        <label>2</label>
    </ligand>
</feature>
<evidence type="ECO:0000313" key="16">
    <source>
        <dbReference type="EMBL" id="QNN53348.1"/>
    </source>
</evidence>
<comment type="domain">
    <text evidence="11">The J domain is necessary and sufficient to stimulate DnaK ATPase activity. Zinc center 1 plays an important role in the autonomous, DnaK-independent chaperone activity of DnaJ. Zinc center 2 is essential for interaction with DnaK and for DnaJ activity.</text>
</comment>
<evidence type="ECO:0000313" key="17">
    <source>
        <dbReference type="Proteomes" id="UP000515947"/>
    </source>
</evidence>
<dbReference type="SUPFAM" id="SSF57938">
    <property type="entry name" value="DnaJ/Hsp40 cysteine-rich domain"/>
    <property type="match status" value="1"/>
</dbReference>
<dbReference type="Gene3D" id="2.10.230.10">
    <property type="entry name" value="Heat shock protein DnaJ, cysteine-rich domain"/>
    <property type="match status" value="1"/>
</dbReference>
<dbReference type="Gene3D" id="1.10.287.110">
    <property type="entry name" value="DnaJ domain"/>
    <property type="match status" value="1"/>
</dbReference>
<evidence type="ECO:0000259" key="14">
    <source>
        <dbReference type="PROSITE" id="PS50076"/>
    </source>
</evidence>
<dbReference type="InterPro" id="IPR008971">
    <property type="entry name" value="HSP40/DnaJ_pept-bd"/>
</dbReference>
<dbReference type="SMART" id="SM00271">
    <property type="entry name" value="DnaJ"/>
    <property type="match status" value="1"/>
</dbReference>
<dbReference type="PROSITE" id="PS51188">
    <property type="entry name" value="ZF_CR"/>
    <property type="match status" value="1"/>
</dbReference>
<dbReference type="Pfam" id="PF00226">
    <property type="entry name" value="DnaJ"/>
    <property type="match status" value="1"/>
</dbReference>
<dbReference type="GO" id="GO:0008270">
    <property type="term" value="F:zinc ion binding"/>
    <property type="evidence" value="ECO:0007669"/>
    <property type="project" value="UniProtKB-UniRule"/>
</dbReference>
<dbReference type="CDD" id="cd10747">
    <property type="entry name" value="DnaJ_C"/>
    <property type="match status" value="1"/>
</dbReference>
<comment type="function">
    <text evidence="11">Participates actively in the response to hyperosmotic and heat shock by preventing the aggregation of stress-denatured proteins and by disaggregating proteins, also in an autonomous, DnaK-independent fashion. Unfolded proteins bind initially to DnaJ; upon interaction with the DnaJ-bound protein, DnaK hydrolyzes its bound ATP, resulting in the formation of a stable complex. GrpE releases ADP from DnaK; ATP binding to DnaK triggers the release of the substrate protein, thus completing the reaction cycle. Several rounds of ATP-dependent interactions between DnaJ, DnaK and GrpE are required for fully efficient folding. Also involved, together with DnaK and GrpE, in the DNA replication of plasmids through activation of initiation proteins.</text>
</comment>
<dbReference type="InterPro" id="IPR002939">
    <property type="entry name" value="DnaJ_C"/>
</dbReference>
<feature type="binding site" evidence="11">
    <location>
        <position position="207"/>
    </location>
    <ligand>
        <name>Zn(2+)</name>
        <dbReference type="ChEBI" id="CHEBI:29105"/>
        <label>1</label>
    </ligand>
</feature>
<feature type="domain" description="J" evidence="14">
    <location>
        <begin position="4"/>
        <end position="68"/>
    </location>
</feature>
<feature type="compositionally biased region" description="Basic and acidic residues" evidence="13">
    <location>
        <begin position="371"/>
        <end position="380"/>
    </location>
</feature>
<dbReference type="SUPFAM" id="SSF49493">
    <property type="entry name" value="HSP40/DnaJ peptide-binding domain"/>
    <property type="match status" value="2"/>
</dbReference>
<keyword evidence="4 11" id="KW-0677">Repeat</keyword>
<evidence type="ECO:0000256" key="5">
    <source>
        <dbReference type="ARBA" id="ARBA00022771"/>
    </source>
</evidence>
<accession>A0A7G9RCM3</accession>
<dbReference type="PROSITE" id="PS50076">
    <property type="entry name" value="DNAJ_2"/>
    <property type="match status" value="1"/>
</dbReference>
<dbReference type="GO" id="GO:0006260">
    <property type="term" value="P:DNA replication"/>
    <property type="evidence" value="ECO:0007669"/>
    <property type="project" value="UniProtKB-KW"/>
</dbReference>
<dbReference type="Gene3D" id="2.60.260.20">
    <property type="entry name" value="Urease metallochaperone UreE, N-terminal domain"/>
    <property type="match status" value="2"/>
</dbReference>
<dbReference type="SUPFAM" id="SSF46565">
    <property type="entry name" value="Chaperone J-domain"/>
    <property type="match status" value="1"/>
</dbReference>
<dbReference type="RefSeq" id="WP_187579190.1">
    <property type="nucleotide sequence ID" value="NZ_CP060713.1"/>
</dbReference>
<dbReference type="InterPro" id="IPR018253">
    <property type="entry name" value="DnaJ_domain_CS"/>
</dbReference>
<feature type="zinc finger region" description="CR-type" evidence="12">
    <location>
        <begin position="134"/>
        <end position="216"/>
    </location>
</feature>
<dbReference type="AlphaFoldDB" id="A0A7G9RCM3"/>
<dbReference type="GO" id="GO:0005524">
    <property type="term" value="F:ATP binding"/>
    <property type="evidence" value="ECO:0007669"/>
    <property type="project" value="InterPro"/>
</dbReference>
<dbReference type="GO" id="GO:0009408">
    <property type="term" value="P:response to heat"/>
    <property type="evidence" value="ECO:0007669"/>
    <property type="project" value="InterPro"/>
</dbReference>
<evidence type="ECO:0000256" key="3">
    <source>
        <dbReference type="ARBA" id="ARBA00022723"/>
    </source>
</evidence>
<dbReference type="NCBIfam" id="NF008035">
    <property type="entry name" value="PRK10767.1"/>
    <property type="match status" value="1"/>
</dbReference>
<dbReference type="EMBL" id="CP060713">
    <property type="protein sequence ID" value="QNN53348.1"/>
    <property type="molecule type" value="Genomic_DNA"/>
</dbReference>
<dbReference type="PRINTS" id="PR00625">
    <property type="entry name" value="JDOMAIN"/>
</dbReference>
<sequence>MSSDLYETLGVSRDADGDSIKKAYRKLARQLHPDVNPDPETQERFKDVTRAYEVLSDPEKRRMYDLGGDPFSGGAGGFAGAGAGFSFTDIMDAFFGGGGGAGAAGGGRGPRPRTRRGQDALIRLEVDLAGAAFGTTRELKVDTAVLCPLCSGSGAAPGSSPTTCETCGGRGETIHVQRSFLGEIRTMRPCAACRGYGSIIPEPCRECSGDGRVRSRRTLTVKIPAGVDTGTRVQLSGQGEVGPGGGPAGDLYVEIHVSEHPVFVRHGSDLLCTVTVPMTAAALGTTIDLPLLEADLVDADSEESGSDLETAVTVEIKPGTQSGTEMVLGGHGVPSLRGTGRGDIVVKVVVETPTRLDDRQQELLRELAGLRGEESPDGHLHTAGHSRSMFDRLREAFGPR</sequence>
<evidence type="ECO:0000256" key="6">
    <source>
        <dbReference type="ARBA" id="ARBA00022833"/>
    </source>
</evidence>
<dbReference type="Pfam" id="PF01556">
    <property type="entry name" value="DnaJ_C"/>
    <property type="match status" value="1"/>
</dbReference>
<evidence type="ECO:0000259" key="15">
    <source>
        <dbReference type="PROSITE" id="PS51188"/>
    </source>
</evidence>
<dbReference type="InterPro" id="IPR012724">
    <property type="entry name" value="DnaJ"/>
</dbReference>
<evidence type="ECO:0000256" key="12">
    <source>
        <dbReference type="PROSITE-ProRule" id="PRU00546"/>
    </source>
</evidence>
<dbReference type="PROSITE" id="PS00636">
    <property type="entry name" value="DNAJ_1"/>
    <property type="match status" value="1"/>
</dbReference>
<organism evidence="16 17">
    <name type="scientific">Nocardioides mesophilus</name>
    <dbReference type="NCBI Taxonomy" id="433659"/>
    <lineage>
        <taxon>Bacteria</taxon>
        <taxon>Bacillati</taxon>
        <taxon>Actinomycetota</taxon>
        <taxon>Actinomycetes</taxon>
        <taxon>Propionibacteriales</taxon>
        <taxon>Nocardioidaceae</taxon>
        <taxon>Nocardioides</taxon>
    </lineage>
</organism>
<feature type="repeat" description="CXXCXGXG motif" evidence="11">
    <location>
        <begin position="164"/>
        <end position="171"/>
    </location>
</feature>
<feature type="domain" description="CR-type" evidence="15">
    <location>
        <begin position="134"/>
        <end position="216"/>
    </location>
</feature>
<dbReference type="GO" id="GO:0042026">
    <property type="term" value="P:protein refolding"/>
    <property type="evidence" value="ECO:0007669"/>
    <property type="project" value="TreeGrafter"/>
</dbReference>
<evidence type="ECO:0000256" key="8">
    <source>
        <dbReference type="ARBA" id="ARBA00023186"/>
    </source>
</evidence>
<keyword evidence="5 11" id="KW-0863">Zinc-finger</keyword>
<dbReference type="InterPro" id="IPR036869">
    <property type="entry name" value="J_dom_sf"/>
</dbReference>
<comment type="subunit">
    <text evidence="11">Homodimer.</text>
</comment>
<dbReference type="GO" id="GO:0005737">
    <property type="term" value="C:cytoplasm"/>
    <property type="evidence" value="ECO:0007669"/>
    <property type="project" value="UniProtKB-SubCell"/>
</dbReference>
<evidence type="ECO:0000256" key="10">
    <source>
        <dbReference type="ARBA" id="ARBA00067609"/>
    </source>
</evidence>
<keyword evidence="17" id="KW-1185">Reference proteome</keyword>
<feature type="repeat" description="CXXCXGXG motif" evidence="11">
    <location>
        <begin position="147"/>
        <end position="154"/>
    </location>
</feature>
<feature type="binding site" evidence="11">
    <location>
        <position position="164"/>
    </location>
    <ligand>
        <name>Zn(2+)</name>
        <dbReference type="ChEBI" id="CHEBI:29105"/>
        <label>2</label>
    </ligand>
</feature>
<evidence type="ECO:0000256" key="4">
    <source>
        <dbReference type="ARBA" id="ARBA00022737"/>
    </source>
</evidence>
<dbReference type="CDD" id="cd06257">
    <property type="entry name" value="DnaJ"/>
    <property type="match status" value="1"/>
</dbReference>
<feature type="region of interest" description="Disordered" evidence="13">
    <location>
        <begin position="371"/>
        <end position="400"/>
    </location>
</feature>
<keyword evidence="8 11" id="KW-0143">Chaperone</keyword>
<evidence type="ECO:0000256" key="9">
    <source>
        <dbReference type="ARBA" id="ARBA00061004"/>
    </source>
</evidence>
<dbReference type="Proteomes" id="UP000515947">
    <property type="component" value="Chromosome"/>
</dbReference>
<dbReference type="InterPro" id="IPR001623">
    <property type="entry name" value="DnaJ_domain"/>
</dbReference>
<name>A0A7G9RCM3_9ACTN</name>
<dbReference type="GO" id="GO:0031072">
    <property type="term" value="F:heat shock protein binding"/>
    <property type="evidence" value="ECO:0007669"/>
    <property type="project" value="InterPro"/>
</dbReference>
<evidence type="ECO:0000256" key="13">
    <source>
        <dbReference type="SAM" id="MobiDB-lite"/>
    </source>
</evidence>
<feature type="binding site" evidence="11">
    <location>
        <position position="167"/>
    </location>
    <ligand>
        <name>Zn(2+)</name>
        <dbReference type="ChEBI" id="CHEBI:29105"/>
        <label>2</label>
    </ligand>
</feature>
<keyword evidence="2 11" id="KW-0235">DNA replication</keyword>
<proteinExistence type="inferred from homology"/>
<dbReference type="FunFam" id="2.10.230.10:FF:000002">
    <property type="entry name" value="Molecular chaperone DnaJ"/>
    <property type="match status" value="1"/>
</dbReference>
<keyword evidence="7 11" id="KW-0346">Stress response</keyword>
<comment type="subcellular location">
    <subcellularLocation>
        <location evidence="11">Cytoplasm</location>
    </subcellularLocation>
</comment>
<comment type="similarity">
    <text evidence="9 11">Belongs to the DnaJ family.</text>
</comment>
<feature type="repeat" description="CXXCXGXG motif" evidence="11">
    <location>
        <begin position="204"/>
        <end position="211"/>
    </location>
</feature>
<keyword evidence="1 11" id="KW-0963">Cytoplasm</keyword>
<dbReference type="PANTHER" id="PTHR43096">
    <property type="entry name" value="DNAJ HOMOLOG 1, MITOCHONDRIAL-RELATED"/>
    <property type="match status" value="1"/>
</dbReference>
<feature type="binding site" evidence="11">
    <location>
        <position position="190"/>
    </location>
    <ligand>
        <name>Zn(2+)</name>
        <dbReference type="ChEBI" id="CHEBI:29105"/>
        <label>2</label>
    </ligand>
</feature>
<dbReference type="GO" id="GO:0051082">
    <property type="term" value="F:unfolded protein binding"/>
    <property type="evidence" value="ECO:0007669"/>
    <property type="project" value="UniProtKB-UniRule"/>
</dbReference>
<dbReference type="CDD" id="cd10719">
    <property type="entry name" value="DnaJ_zf"/>
    <property type="match status" value="1"/>
</dbReference>
<feature type="repeat" description="CXXCXGXG motif" evidence="11">
    <location>
        <begin position="190"/>
        <end position="197"/>
    </location>
</feature>
<comment type="cofactor">
    <cofactor evidence="11">
        <name>Zn(2+)</name>
        <dbReference type="ChEBI" id="CHEBI:29105"/>
    </cofactor>
    <text evidence="11">Binds 2 Zn(2+) ions per monomer.</text>
</comment>
<feature type="compositionally biased region" description="Basic and acidic residues" evidence="13">
    <location>
        <begin position="388"/>
        <end position="400"/>
    </location>
</feature>
<evidence type="ECO:0000256" key="7">
    <source>
        <dbReference type="ARBA" id="ARBA00023016"/>
    </source>
</evidence>